<evidence type="ECO:0000313" key="1">
    <source>
        <dbReference type="EMBL" id="PJE73281.1"/>
    </source>
</evidence>
<feature type="non-terminal residue" evidence="1">
    <location>
        <position position="1"/>
    </location>
</feature>
<protein>
    <submittedName>
        <fullName evidence="1">Uncharacterized protein</fullName>
    </submittedName>
</protein>
<dbReference type="EMBL" id="PFEP01000011">
    <property type="protein sequence ID" value="PJE73281.1"/>
    <property type="molecule type" value="Genomic_DNA"/>
</dbReference>
<organism evidence="1 2">
    <name type="scientific">Candidatus Tagabacteria bacterium CG10_big_fil_rev_8_21_14_0_10_40_13</name>
    <dbReference type="NCBI Taxonomy" id="1975022"/>
    <lineage>
        <taxon>Bacteria</taxon>
        <taxon>Candidatus Tagaibacteriota</taxon>
    </lineage>
</organism>
<feature type="non-terminal residue" evidence="1">
    <location>
        <position position="94"/>
    </location>
</feature>
<dbReference type="Proteomes" id="UP000230603">
    <property type="component" value="Unassembled WGS sequence"/>
</dbReference>
<proteinExistence type="predicted"/>
<gene>
    <name evidence="1" type="ORF">COV00_00630</name>
</gene>
<sequence>EEIDIERVAFELAGTASNTPLDLVNNTLRLYDSANPTVSIGSAAFSTSDYATSTIIATGDFRIPNGGTKTMLVKGDIAGISHTVGPLQASGDLL</sequence>
<accession>A0A2M8L9K8</accession>
<name>A0A2M8L9K8_9BACT</name>
<evidence type="ECO:0000313" key="2">
    <source>
        <dbReference type="Proteomes" id="UP000230603"/>
    </source>
</evidence>
<comment type="caution">
    <text evidence="1">The sequence shown here is derived from an EMBL/GenBank/DDBJ whole genome shotgun (WGS) entry which is preliminary data.</text>
</comment>
<reference evidence="2" key="1">
    <citation type="submission" date="2017-09" db="EMBL/GenBank/DDBJ databases">
        <title>Depth-based differentiation of microbial function through sediment-hosted aquifers and enrichment of novel symbionts in the deep terrestrial subsurface.</title>
        <authorList>
            <person name="Probst A.J."/>
            <person name="Ladd B."/>
            <person name="Jarett J.K."/>
            <person name="Geller-Mcgrath D.E."/>
            <person name="Sieber C.M.K."/>
            <person name="Emerson J.B."/>
            <person name="Anantharaman K."/>
            <person name="Thomas B.C."/>
            <person name="Malmstrom R."/>
            <person name="Stieglmeier M."/>
            <person name="Klingl A."/>
            <person name="Woyke T."/>
            <person name="Ryan C.M."/>
            <person name="Banfield J.F."/>
        </authorList>
    </citation>
    <scope>NUCLEOTIDE SEQUENCE [LARGE SCALE GENOMIC DNA]</scope>
</reference>
<dbReference type="AlphaFoldDB" id="A0A2M8L9K8"/>